<accession>A0A1J0ADC7</accession>
<proteinExistence type="predicted"/>
<evidence type="ECO:0000313" key="1">
    <source>
        <dbReference type="EMBL" id="APB33940.1"/>
    </source>
</evidence>
<evidence type="ECO:0000313" key="2">
    <source>
        <dbReference type="Proteomes" id="UP000180235"/>
    </source>
</evidence>
<dbReference type="RefSeq" id="WP_071454454.1">
    <property type="nucleotide sequence ID" value="NZ_CP017675.1"/>
</dbReference>
<dbReference type="OrthoDB" id="532686at2"/>
<protein>
    <submittedName>
        <fullName evidence="1">Uncharacterized protein</fullName>
    </submittedName>
</protein>
<name>A0A1J0ADC7_9CYAN</name>
<reference evidence="1 2" key="1">
    <citation type="submission" date="2016-10" db="EMBL/GenBank/DDBJ databases">
        <title>Description of Gloeomargarita lithophora gen. nov., sp. nov., a thylakoid-bearing basal-branching cyanobacterium with intracellular carbonates, and proposal for Gloeomargaritales ord. nov.</title>
        <authorList>
            <person name="Moreira D."/>
            <person name="Tavera R."/>
            <person name="Benzerara K."/>
            <person name="Skouri-Panet F."/>
            <person name="Couradeau E."/>
            <person name="Gerard E."/>
            <person name="Loussert C."/>
            <person name="Novelo E."/>
            <person name="Zivanovic Y."/>
            <person name="Lopez-Garcia P."/>
        </authorList>
    </citation>
    <scope>NUCLEOTIDE SEQUENCE [LARGE SCALE GENOMIC DNA]</scope>
    <source>
        <strain evidence="1 2">D10</strain>
    </source>
</reference>
<dbReference type="AlphaFoldDB" id="A0A1J0ADC7"/>
<sequence>MDKQVLQQKVKAIQSKREVLVQLLTQPELGTLRIDVTQALEEMDDLLIEFAQVFPEIGT</sequence>
<dbReference type="KEGG" id="glt:GlitD10_1616"/>
<dbReference type="Proteomes" id="UP000180235">
    <property type="component" value="Chromosome"/>
</dbReference>
<keyword evidence="2" id="KW-1185">Reference proteome</keyword>
<organism evidence="1 2">
    <name type="scientific">Gloeomargarita lithophora Alchichica-D10</name>
    <dbReference type="NCBI Taxonomy" id="1188229"/>
    <lineage>
        <taxon>Bacteria</taxon>
        <taxon>Bacillati</taxon>
        <taxon>Cyanobacteriota</taxon>
        <taxon>Cyanophyceae</taxon>
        <taxon>Gloeomargaritales</taxon>
        <taxon>Gloeomargaritaceae</taxon>
        <taxon>Gloeomargarita</taxon>
    </lineage>
</organism>
<dbReference type="EMBL" id="CP017675">
    <property type="protein sequence ID" value="APB33940.1"/>
    <property type="molecule type" value="Genomic_DNA"/>
</dbReference>
<gene>
    <name evidence="1" type="ORF">GlitD10_1616</name>
</gene>
<dbReference type="STRING" id="1188229.GlitD10_1616"/>